<keyword evidence="6" id="KW-0489">Methyltransferase</keyword>
<gene>
    <name evidence="6" type="ORF">ACFSPV_17865</name>
</gene>
<comment type="subcellular location">
    <subcellularLocation>
        <location evidence="1">Endomembrane system</location>
        <topology evidence="1">Multi-pass membrane protein</topology>
    </subcellularLocation>
</comment>
<sequence>MASTDRPPPQATSGLALKIPPLALVALAAAAMWFLPAIAELPHLGPWHTGLCAALALLGAAVCLAGVLAFRQARTTVDPMRPAAATSLVVRGIYHYTRNPMYLGFLLVLLAWALYLTKLSAFLILPVFIGYLTVFQIKPEEAALRDRFGADFDAYAARVRRWL</sequence>
<keyword evidence="6" id="KW-0808">Transferase</keyword>
<evidence type="ECO:0000256" key="1">
    <source>
        <dbReference type="ARBA" id="ARBA00004127"/>
    </source>
</evidence>
<dbReference type="GO" id="GO:0032259">
    <property type="term" value="P:methylation"/>
    <property type="evidence" value="ECO:0007669"/>
    <property type="project" value="UniProtKB-KW"/>
</dbReference>
<evidence type="ECO:0000256" key="3">
    <source>
        <dbReference type="ARBA" id="ARBA00022989"/>
    </source>
</evidence>
<dbReference type="Pfam" id="PF04191">
    <property type="entry name" value="PEMT"/>
    <property type="match status" value="1"/>
</dbReference>
<evidence type="ECO:0000256" key="5">
    <source>
        <dbReference type="SAM" id="Phobius"/>
    </source>
</evidence>
<dbReference type="GO" id="GO:0004671">
    <property type="term" value="F:protein C-terminal S-isoprenylcysteine carboxyl O-methyltransferase activity"/>
    <property type="evidence" value="ECO:0007669"/>
    <property type="project" value="UniProtKB-EC"/>
</dbReference>
<dbReference type="InterPro" id="IPR007318">
    <property type="entry name" value="Phopholipid_MeTrfase"/>
</dbReference>
<evidence type="ECO:0000256" key="2">
    <source>
        <dbReference type="ARBA" id="ARBA00022692"/>
    </source>
</evidence>
<dbReference type="EC" id="2.1.1.100" evidence="6"/>
<keyword evidence="3 5" id="KW-1133">Transmembrane helix</keyword>
<reference evidence="7" key="1">
    <citation type="journal article" date="2019" name="Int. J. Syst. Evol. Microbiol.">
        <title>The Global Catalogue of Microorganisms (GCM) 10K type strain sequencing project: providing services to taxonomists for standard genome sequencing and annotation.</title>
        <authorList>
            <consortium name="The Broad Institute Genomics Platform"/>
            <consortium name="The Broad Institute Genome Sequencing Center for Infectious Disease"/>
            <person name="Wu L."/>
            <person name="Ma J."/>
        </authorList>
    </citation>
    <scope>NUCLEOTIDE SEQUENCE [LARGE SCALE GENOMIC DNA]</scope>
    <source>
        <strain evidence="7">CCUG 62793</strain>
    </source>
</reference>
<accession>A0ABW5ESE7</accession>
<feature type="transmembrane region" description="Helical" evidence="5">
    <location>
        <begin position="15"/>
        <end position="35"/>
    </location>
</feature>
<comment type="caution">
    <text evidence="6">The sequence shown here is derived from an EMBL/GenBank/DDBJ whole genome shotgun (WGS) entry which is preliminary data.</text>
</comment>
<dbReference type="RefSeq" id="WP_380106186.1">
    <property type="nucleotide sequence ID" value="NZ_JBHSIH010000001.1"/>
</dbReference>
<evidence type="ECO:0000313" key="6">
    <source>
        <dbReference type="EMBL" id="MFD2320571.1"/>
    </source>
</evidence>
<dbReference type="PANTHER" id="PTHR12714:SF24">
    <property type="entry name" value="SLR1182 PROTEIN"/>
    <property type="match status" value="1"/>
</dbReference>
<organism evidence="6 7">
    <name type="scientific">Delftia deserti</name>
    <dbReference type="NCBI Taxonomy" id="1651218"/>
    <lineage>
        <taxon>Bacteria</taxon>
        <taxon>Pseudomonadati</taxon>
        <taxon>Pseudomonadota</taxon>
        <taxon>Betaproteobacteria</taxon>
        <taxon>Burkholderiales</taxon>
        <taxon>Comamonadaceae</taxon>
        <taxon>Delftia</taxon>
    </lineage>
</organism>
<evidence type="ECO:0000313" key="7">
    <source>
        <dbReference type="Proteomes" id="UP001597287"/>
    </source>
</evidence>
<dbReference type="PANTHER" id="PTHR12714">
    <property type="entry name" value="PROTEIN-S ISOPRENYLCYSTEINE O-METHYLTRANSFERASE"/>
    <property type="match status" value="1"/>
</dbReference>
<keyword evidence="7" id="KW-1185">Reference proteome</keyword>
<keyword evidence="2 5" id="KW-0812">Transmembrane</keyword>
<dbReference type="Gene3D" id="1.20.120.1630">
    <property type="match status" value="1"/>
</dbReference>
<dbReference type="EMBL" id="JBHUIG010000019">
    <property type="protein sequence ID" value="MFD2320571.1"/>
    <property type="molecule type" value="Genomic_DNA"/>
</dbReference>
<proteinExistence type="predicted"/>
<keyword evidence="4 5" id="KW-0472">Membrane</keyword>
<dbReference type="EC" id="2.1.1.334" evidence="6"/>
<feature type="transmembrane region" description="Helical" evidence="5">
    <location>
        <begin position="99"/>
        <end position="115"/>
    </location>
</feature>
<name>A0ABW5ESE7_9BURK</name>
<feature type="transmembrane region" description="Helical" evidence="5">
    <location>
        <begin position="47"/>
        <end position="70"/>
    </location>
</feature>
<dbReference type="Proteomes" id="UP001597287">
    <property type="component" value="Unassembled WGS sequence"/>
</dbReference>
<evidence type="ECO:0000256" key="4">
    <source>
        <dbReference type="ARBA" id="ARBA00023136"/>
    </source>
</evidence>
<protein>
    <submittedName>
        <fullName evidence="6">Methyltransferase family protein</fullName>
        <ecNumber evidence="6">2.1.1.100</ecNumber>
        <ecNumber evidence="6">2.1.1.334</ecNumber>
    </submittedName>
</protein>